<proteinExistence type="predicted"/>
<protein>
    <recommendedName>
        <fullName evidence="3">Lipoprotein</fullName>
    </recommendedName>
</protein>
<comment type="caution">
    <text evidence="1">The sequence shown here is derived from an EMBL/GenBank/DDBJ whole genome shotgun (WGS) entry which is preliminary data.</text>
</comment>
<dbReference type="PROSITE" id="PS51257">
    <property type="entry name" value="PROKAR_LIPOPROTEIN"/>
    <property type="match status" value="1"/>
</dbReference>
<organism evidence="1 2">
    <name type="scientific">Pedobacter ureilyticus</name>
    <dbReference type="NCBI Taxonomy" id="1393051"/>
    <lineage>
        <taxon>Bacteria</taxon>
        <taxon>Pseudomonadati</taxon>
        <taxon>Bacteroidota</taxon>
        <taxon>Sphingobacteriia</taxon>
        <taxon>Sphingobacteriales</taxon>
        <taxon>Sphingobacteriaceae</taxon>
        <taxon>Pedobacter</taxon>
    </lineage>
</organism>
<dbReference type="Proteomes" id="UP001517247">
    <property type="component" value="Unassembled WGS sequence"/>
</dbReference>
<evidence type="ECO:0000313" key="2">
    <source>
        <dbReference type="Proteomes" id="UP001517247"/>
    </source>
</evidence>
<name>A0ABW9J817_9SPHI</name>
<keyword evidence="2" id="KW-1185">Reference proteome</keyword>
<dbReference type="EMBL" id="SSHJ02000007">
    <property type="protein sequence ID" value="MFN0256682.1"/>
    <property type="molecule type" value="Genomic_DNA"/>
</dbReference>
<reference evidence="1 2" key="1">
    <citation type="submission" date="2024-12" db="EMBL/GenBank/DDBJ databases">
        <authorList>
            <person name="Hu S."/>
        </authorList>
    </citation>
    <scope>NUCLEOTIDE SEQUENCE [LARGE SCALE GENOMIC DNA]</scope>
    <source>
        <strain evidence="1 2">THG-T11</strain>
    </source>
</reference>
<gene>
    <name evidence="1" type="ORF">E6A44_013925</name>
</gene>
<accession>A0ABW9J817</accession>
<sequence length="144" mass="16186">MMDKLNLLAFGLMIFVSCNAPSKKTEEKAKNETVAVGADKDEHGCITSAGYTWSEIKKGCIQIFSEGFRLNPIQTEKGEEVVSAFVLMSEDQSKVEIFLPEDQQHTILLSKVADLMYENETYKYDANRSILYANGKEVYKGNVE</sequence>
<evidence type="ECO:0008006" key="3">
    <source>
        <dbReference type="Google" id="ProtNLM"/>
    </source>
</evidence>
<evidence type="ECO:0000313" key="1">
    <source>
        <dbReference type="EMBL" id="MFN0256682.1"/>
    </source>
</evidence>